<evidence type="ECO:0000313" key="2">
    <source>
        <dbReference type="Proteomes" id="UP000286288"/>
    </source>
</evidence>
<reference evidence="1 2" key="1">
    <citation type="submission" date="2018-08" db="EMBL/GenBank/DDBJ databases">
        <title>A genome reference for cultivated species of the human gut microbiota.</title>
        <authorList>
            <person name="Zou Y."/>
            <person name="Xue W."/>
            <person name="Luo G."/>
        </authorList>
    </citation>
    <scope>NUCLEOTIDE SEQUENCE [LARGE SCALE GENOMIC DNA]</scope>
    <source>
        <strain evidence="1 2">AF48-16</strain>
    </source>
</reference>
<proteinExistence type="predicted"/>
<dbReference type="Proteomes" id="UP000286288">
    <property type="component" value="Unassembled WGS sequence"/>
</dbReference>
<gene>
    <name evidence="1" type="ORF">DW084_16085</name>
</gene>
<name>A0A415ENU1_ENTCA</name>
<sequence length="68" mass="7992">MGLFGKKKEVRNLTKEEEAEIKEEMARQMLSKNENDIGMIKKIKDLTNMSTGQAKELFLKFRDELTER</sequence>
<comment type="caution">
    <text evidence="1">The sequence shown here is derived from an EMBL/GenBank/DDBJ whole genome shotgun (WGS) entry which is preliminary data.</text>
</comment>
<dbReference type="EMBL" id="QRMZ01000028">
    <property type="protein sequence ID" value="RHK04311.1"/>
    <property type="molecule type" value="Genomic_DNA"/>
</dbReference>
<organism evidence="1 2">
    <name type="scientific">Enterococcus casseliflavus</name>
    <name type="common">Enterococcus flavescens</name>
    <dbReference type="NCBI Taxonomy" id="37734"/>
    <lineage>
        <taxon>Bacteria</taxon>
        <taxon>Bacillati</taxon>
        <taxon>Bacillota</taxon>
        <taxon>Bacilli</taxon>
        <taxon>Lactobacillales</taxon>
        <taxon>Enterococcaceae</taxon>
        <taxon>Enterococcus</taxon>
    </lineage>
</organism>
<dbReference type="AlphaFoldDB" id="A0A415ENU1"/>
<protein>
    <submittedName>
        <fullName evidence="1">Uncharacterized protein</fullName>
    </submittedName>
</protein>
<evidence type="ECO:0000313" key="1">
    <source>
        <dbReference type="EMBL" id="RHK04311.1"/>
    </source>
</evidence>
<accession>A0A415ENU1</accession>